<name>A0A2B4RI40_STYPI</name>
<sequence>MAKLTFEGIEDINECAEDPHSCDAIVQILRDPTGAPGTQTIMEMEKHADKLFVILILFSFPQFQQTKVIDARGKTFSRGTDRGLAYANFKAHKFSYLNIISITSDYVMKGSECGLACVNIPSCFSFNLAAFQDIFGKILCELLPSDMYNNSDKLVARRSHHHFSIMSPCISWPCQNNGKCAAQYEKNSYVCVCGKGYTGKHCEMDVDECSSSISVCDLNANCQNTKGSFRCQCVSGFAGDGKSCSDVDECQTESISCHLNAQCVNTIGSYDCRCSPGSPCSATILLIGGGANYGRVEVYHNGTWGTVCDDGWDVKDANVGSGPIWMDDVNCQGGETVLSHCRFRGWGSHNCGHHEDASVNWNLSSEESGPRKSVKETVTKKGDLGWLSQEITEGWKPLGLRLGIKEATLTAFHMENEEYTEKAYRMLLHWKQKEGLAATFGVMYNASCHKSVKRKDLAGRTSQPNE</sequence>
<dbReference type="GO" id="GO:0004252">
    <property type="term" value="F:serine-type endopeptidase activity"/>
    <property type="evidence" value="ECO:0007669"/>
    <property type="project" value="TreeGrafter"/>
</dbReference>
<gene>
    <name evidence="10" type="primary">lgals3bpa</name>
    <name evidence="10" type="ORF">AWC38_SpisGene19730</name>
</gene>
<evidence type="ECO:0000256" key="2">
    <source>
        <dbReference type="ARBA" id="ARBA00022729"/>
    </source>
</evidence>
<dbReference type="FunFam" id="2.10.25.10:FF:000118">
    <property type="entry name" value="protein delta homolog 2"/>
    <property type="match status" value="1"/>
</dbReference>
<dbReference type="Pfam" id="PF00008">
    <property type="entry name" value="EGF"/>
    <property type="match status" value="1"/>
</dbReference>
<keyword evidence="4 6" id="KW-1015">Disulfide bond</keyword>
<dbReference type="PRINTS" id="PR00258">
    <property type="entry name" value="SPERACTRCPTR"/>
</dbReference>
<feature type="domain" description="EGF-like" evidence="8">
    <location>
        <begin position="205"/>
        <end position="245"/>
    </location>
</feature>
<dbReference type="Gene3D" id="3.10.250.10">
    <property type="entry name" value="SRCR-like domain"/>
    <property type="match status" value="2"/>
</dbReference>
<evidence type="ECO:0000259" key="9">
    <source>
        <dbReference type="PROSITE" id="PS50287"/>
    </source>
</evidence>
<dbReference type="InterPro" id="IPR049883">
    <property type="entry name" value="NOTCH1_EGF-like"/>
</dbReference>
<dbReference type="SUPFAM" id="SSF56487">
    <property type="entry name" value="SRCR-like"/>
    <property type="match status" value="1"/>
</dbReference>
<keyword evidence="1 5" id="KW-0245">EGF-like domain</keyword>
<dbReference type="GO" id="GO:0031638">
    <property type="term" value="P:zymogen activation"/>
    <property type="evidence" value="ECO:0007669"/>
    <property type="project" value="TreeGrafter"/>
</dbReference>
<evidence type="ECO:0000313" key="11">
    <source>
        <dbReference type="Proteomes" id="UP000225706"/>
    </source>
</evidence>
<dbReference type="PROSITE" id="PS01186">
    <property type="entry name" value="EGF_2"/>
    <property type="match status" value="2"/>
</dbReference>
<keyword evidence="2" id="KW-0732">Signal</keyword>
<dbReference type="SUPFAM" id="SSF57196">
    <property type="entry name" value="EGF/Laminin"/>
    <property type="match status" value="3"/>
</dbReference>
<dbReference type="FunFam" id="2.10.25.10:FF:000038">
    <property type="entry name" value="Fibrillin 2"/>
    <property type="match status" value="2"/>
</dbReference>
<comment type="caution">
    <text evidence="10">The sequence shown here is derived from an EMBL/GenBank/DDBJ whole genome shotgun (WGS) entry which is preliminary data.</text>
</comment>
<evidence type="ECO:0000256" key="4">
    <source>
        <dbReference type="ARBA" id="ARBA00023157"/>
    </source>
</evidence>
<feature type="disulfide bond" evidence="6">
    <location>
        <begin position="331"/>
        <end position="341"/>
    </location>
</feature>
<dbReference type="OrthoDB" id="5966590at2759"/>
<feature type="domain" description="SRCR" evidence="9">
    <location>
        <begin position="284"/>
        <end position="362"/>
    </location>
</feature>
<dbReference type="PROSITE" id="PS00010">
    <property type="entry name" value="ASX_HYDROXYL"/>
    <property type="match status" value="2"/>
</dbReference>
<dbReference type="InterPro" id="IPR000152">
    <property type="entry name" value="EGF-type_Asp/Asn_hydroxyl_site"/>
</dbReference>
<dbReference type="SMART" id="SM00179">
    <property type="entry name" value="EGF_CA"/>
    <property type="match status" value="3"/>
</dbReference>
<dbReference type="InterPro" id="IPR001190">
    <property type="entry name" value="SRCR"/>
</dbReference>
<protein>
    <submittedName>
        <fullName evidence="10">Galectin-3-binding protein A</fullName>
    </submittedName>
</protein>
<feature type="disulfide bond" evidence="5">
    <location>
        <begin position="193"/>
        <end position="202"/>
    </location>
</feature>
<dbReference type="InterPro" id="IPR001881">
    <property type="entry name" value="EGF-like_Ca-bd_dom"/>
</dbReference>
<dbReference type="Pfam" id="PF07645">
    <property type="entry name" value="EGF_CA"/>
    <property type="match status" value="1"/>
</dbReference>
<dbReference type="CDD" id="cd00054">
    <property type="entry name" value="EGF_CA"/>
    <property type="match status" value="3"/>
</dbReference>
<dbReference type="SMART" id="SM00202">
    <property type="entry name" value="SR"/>
    <property type="match status" value="1"/>
</dbReference>
<comment type="caution">
    <text evidence="6">Lacks conserved residue(s) required for the propagation of feature annotation.</text>
</comment>
<dbReference type="Proteomes" id="UP000225706">
    <property type="component" value="Unassembled WGS sequence"/>
</dbReference>
<dbReference type="PANTHER" id="PTHR48071:SF24">
    <property type="entry name" value="DELETED IN MALIGNANT BRAIN TUMORS 1 PROTEIN-LIKE"/>
    <property type="match status" value="1"/>
</dbReference>
<evidence type="ECO:0000313" key="10">
    <source>
        <dbReference type="EMBL" id="PFX16027.1"/>
    </source>
</evidence>
<dbReference type="SUPFAM" id="SSF47986">
    <property type="entry name" value="DEATH domain"/>
    <property type="match status" value="1"/>
</dbReference>
<dbReference type="InterPro" id="IPR000742">
    <property type="entry name" value="EGF"/>
</dbReference>
<dbReference type="InterPro" id="IPR018097">
    <property type="entry name" value="EGF_Ca-bd_CS"/>
</dbReference>
<dbReference type="CDD" id="cd01670">
    <property type="entry name" value="Death"/>
    <property type="match status" value="1"/>
</dbReference>
<dbReference type="PROSITE" id="PS50017">
    <property type="entry name" value="DEATH_DOMAIN"/>
    <property type="match status" value="1"/>
</dbReference>
<keyword evidence="3" id="KW-0677">Repeat</keyword>
<accession>A0A2B4RI40</accession>
<dbReference type="GO" id="GO:0007165">
    <property type="term" value="P:signal transduction"/>
    <property type="evidence" value="ECO:0007669"/>
    <property type="project" value="InterPro"/>
</dbReference>
<dbReference type="InterPro" id="IPR024731">
    <property type="entry name" value="NELL2-like_EGF"/>
</dbReference>
<dbReference type="AlphaFoldDB" id="A0A2B4RI40"/>
<evidence type="ECO:0000256" key="6">
    <source>
        <dbReference type="PROSITE-ProRule" id="PRU00196"/>
    </source>
</evidence>
<dbReference type="STRING" id="50429.A0A2B4RI40"/>
<dbReference type="InterPro" id="IPR000488">
    <property type="entry name" value="Death_dom"/>
</dbReference>
<dbReference type="Pfam" id="PF00530">
    <property type="entry name" value="SRCR"/>
    <property type="match status" value="2"/>
</dbReference>
<feature type="domain" description="Death" evidence="7">
    <location>
        <begin position="395"/>
        <end position="446"/>
    </location>
</feature>
<dbReference type="Gene3D" id="2.10.25.10">
    <property type="entry name" value="Laminin"/>
    <property type="match status" value="3"/>
</dbReference>
<organism evidence="10 11">
    <name type="scientific">Stylophora pistillata</name>
    <name type="common">Smooth cauliflower coral</name>
    <dbReference type="NCBI Taxonomy" id="50429"/>
    <lineage>
        <taxon>Eukaryota</taxon>
        <taxon>Metazoa</taxon>
        <taxon>Cnidaria</taxon>
        <taxon>Anthozoa</taxon>
        <taxon>Hexacorallia</taxon>
        <taxon>Scleractinia</taxon>
        <taxon>Astrocoeniina</taxon>
        <taxon>Pocilloporidae</taxon>
        <taxon>Stylophora</taxon>
    </lineage>
</organism>
<dbReference type="PROSITE" id="PS50287">
    <property type="entry name" value="SRCR_2"/>
    <property type="match status" value="1"/>
</dbReference>
<dbReference type="PROSITE" id="PS50026">
    <property type="entry name" value="EGF_3"/>
    <property type="match status" value="3"/>
</dbReference>
<dbReference type="InterPro" id="IPR036772">
    <property type="entry name" value="SRCR-like_dom_sf"/>
</dbReference>
<dbReference type="EMBL" id="LSMT01000584">
    <property type="protein sequence ID" value="PFX16027.1"/>
    <property type="molecule type" value="Genomic_DNA"/>
</dbReference>
<reference evidence="11" key="1">
    <citation type="journal article" date="2017" name="bioRxiv">
        <title>Comparative analysis of the genomes of Stylophora pistillata and Acropora digitifera provides evidence for extensive differences between species of corals.</title>
        <authorList>
            <person name="Voolstra C.R."/>
            <person name="Li Y."/>
            <person name="Liew Y.J."/>
            <person name="Baumgarten S."/>
            <person name="Zoccola D."/>
            <person name="Flot J.-F."/>
            <person name="Tambutte S."/>
            <person name="Allemand D."/>
            <person name="Aranda M."/>
        </authorList>
    </citation>
    <scope>NUCLEOTIDE SEQUENCE [LARGE SCALE GENOMIC DNA]</scope>
</reference>
<dbReference type="Gene3D" id="1.10.533.10">
    <property type="entry name" value="Death Domain, Fas"/>
    <property type="match status" value="1"/>
</dbReference>
<feature type="domain" description="EGF-like" evidence="8">
    <location>
        <begin position="246"/>
        <end position="281"/>
    </location>
</feature>
<dbReference type="Pfam" id="PF00531">
    <property type="entry name" value="Death"/>
    <property type="match status" value="1"/>
</dbReference>
<feature type="domain" description="EGF-like" evidence="8">
    <location>
        <begin position="165"/>
        <end position="203"/>
    </location>
</feature>
<dbReference type="SMART" id="SM00181">
    <property type="entry name" value="EGF"/>
    <property type="match status" value="3"/>
</dbReference>
<dbReference type="PANTHER" id="PTHR48071">
    <property type="entry name" value="SRCR DOMAIN-CONTAINING PROTEIN"/>
    <property type="match status" value="1"/>
</dbReference>
<evidence type="ECO:0000256" key="1">
    <source>
        <dbReference type="ARBA" id="ARBA00022536"/>
    </source>
</evidence>
<dbReference type="PROSITE" id="PS01187">
    <property type="entry name" value="EGF_CA"/>
    <property type="match status" value="1"/>
</dbReference>
<evidence type="ECO:0000259" key="8">
    <source>
        <dbReference type="PROSITE" id="PS50026"/>
    </source>
</evidence>
<feature type="disulfide bond" evidence="5">
    <location>
        <begin position="174"/>
        <end position="191"/>
    </location>
</feature>
<dbReference type="Pfam" id="PF12947">
    <property type="entry name" value="EGF_3"/>
    <property type="match status" value="1"/>
</dbReference>
<evidence type="ECO:0000256" key="3">
    <source>
        <dbReference type="ARBA" id="ARBA00022737"/>
    </source>
</evidence>
<evidence type="ECO:0000259" key="7">
    <source>
        <dbReference type="PROSITE" id="PS50017"/>
    </source>
</evidence>
<dbReference type="GO" id="GO:0005886">
    <property type="term" value="C:plasma membrane"/>
    <property type="evidence" value="ECO:0007669"/>
    <property type="project" value="TreeGrafter"/>
</dbReference>
<dbReference type="GO" id="GO:0005509">
    <property type="term" value="F:calcium ion binding"/>
    <property type="evidence" value="ECO:0007669"/>
    <property type="project" value="InterPro"/>
</dbReference>
<dbReference type="InterPro" id="IPR011029">
    <property type="entry name" value="DEATH-like_dom_sf"/>
</dbReference>
<keyword evidence="11" id="KW-1185">Reference proteome</keyword>
<dbReference type="PROSITE" id="PS00022">
    <property type="entry name" value="EGF_1"/>
    <property type="match status" value="1"/>
</dbReference>
<evidence type="ECO:0000256" key="5">
    <source>
        <dbReference type="PROSITE-ProRule" id="PRU00076"/>
    </source>
</evidence>
<proteinExistence type="predicted"/>